<dbReference type="InterPro" id="IPR001387">
    <property type="entry name" value="Cro/C1-type_HTH"/>
</dbReference>
<gene>
    <name evidence="2" type="ORF">DLJ74_07495</name>
</gene>
<dbReference type="InterPro" id="IPR036286">
    <property type="entry name" value="LexA/Signal_pep-like_sf"/>
</dbReference>
<dbReference type="Gene3D" id="2.10.109.10">
    <property type="entry name" value="Umud Fragment, subunit A"/>
    <property type="match status" value="1"/>
</dbReference>
<dbReference type="Gene3D" id="1.10.260.40">
    <property type="entry name" value="lambda repressor-like DNA-binding domains"/>
    <property type="match status" value="1"/>
</dbReference>
<dbReference type="PANTHER" id="PTHR33516">
    <property type="entry name" value="LEXA REPRESSOR"/>
    <property type="match status" value="1"/>
</dbReference>
<evidence type="ECO:0000313" key="3">
    <source>
        <dbReference type="Proteomes" id="UP000245624"/>
    </source>
</evidence>
<dbReference type="InterPro" id="IPR050077">
    <property type="entry name" value="LexA_repressor"/>
</dbReference>
<dbReference type="PANTHER" id="PTHR33516:SF2">
    <property type="entry name" value="LEXA REPRESSOR-RELATED"/>
    <property type="match status" value="1"/>
</dbReference>
<dbReference type="Proteomes" id="UP000245624">
    <property type="component" value="Unassembled WGS sequence"/>
</dbReference>
<organism evidence="2 3">
    <name type="scientific">Gracilibacillus dipsosauri</name>
    <dbReference type="NCBI Taxonomy" id="178340"/>
    <lineage>
        <taxon>Bacteria</taxon>
        <taxon>Bacillati</taxon>
        <taxon>Bacillota</taxon>
        <taxon>Bacilli</taxon>
        <taxon>Bacillales</taxon>
        <taxon>Bacillaceae</taxon>
        <taxon>Gracilibacillus</taxon>
    </lineage>
</organism>
<dbReference type="Pfam" id="PF00717">
    <property type="entry name" value="Peptidase_S24"/>
    <property type="match status" value="1"/>
</dbReference>
<dbReference type="EMBL" id="QGTD01000008">
    <property type="protein sequence ID" value="PWU68290.1"/>
    <property type="molecule type" value="Genomic_DNA"/>
</dbReference>
<comment type="caution">
    <text evidence="2">The sequence shown here is derived from an EMBL/GenBank/DDBJ whole genome shotgun (WGS) entry which is preliminary data.</text>
</comment>
<evidence type="ECO:0000313" key="2">
    <source>
        <dbReference type="EMBL" id="PWU68290.1"/>
    </source>
</evidence>
<dbReference type="InterPro" id="IPR015927">
    <property type="entry name" value="Peptidase_S24_S26A/B/C"/>
</dbReference>
<dbReference type="CDD" id="cd06529">
    <property type="entry name" value="S24_LexA-like"/>
    <property type="match status" value="1"/>
</dbReference>
<dbReference type="SUPFAM" id="SSF47413">
    <property type="entry name" value="lambda repressor-like DNA-binding domains"/>
    <property type="match status" value="1"/>
</dbReference>
<dbReference type="Pfam" id="PF01381">
    <property type="entry name" value="HTH_3"/>
    <property type="match status" value="1"/>
</dbReference>
<dbReference type="SMART" id="SM00530">
    <property type="entry name" value="HTH_XRE"/>
    <property type="match status" value="1"/>
</dbReference>
<reference evidence="2 3" key="1">
    <citation type="submission" date="2018-05" db="EMBL/GenBank/DDBJ databases">
        <title>Genomic analysis of Gracilibacillus dipsosauri DD1 reveals novel features of a salt-tolerant amylase.</title>
        <authorList>
            <person name="Deutch C.E."/>
            <person name="Yang S."/>
        </authorList>
    </citation>
    <scope>NUCLEOTIDE SEQUENCE [LARGE SCALE GENOMIC DNA]</scope>
    <source>
        <strain evidence="2 3">DD1</strain>
    </source>
</reference>
<dbReference type="InterPro" id="IPR039418">
    <property type="entry name" value="LexA-like"/>
</dbReference>
<dbReference type="CDD" id="cd00093">
    <property type="entry name" value="HTH_XRE"/>
    <property type="match status" value="1"/>
</dbReference>
<dbReference type="PROSITE" id="PS50943">
    <property type="entry name" value="HTH_CROC1"/>
    <property type="match status" value="1"/>
</dbReference>
<accession>A0A317KZS9</accession>
<sequence>MDNFYKELGKRINYYRKASGETLEQLGKKIGVGKSTIRKYEKGMIKVSHDRLEQIAKALDVDVSLLYGEEISNDVVDVPLYGSISCGDGAVIFEEKEGYVTSPKDWVDKGLYFYLTAQGDSMIGAKIHEGDLLLIQRTEEVENGEIAAVVVENECVLKRVYRDNGSFTLVSENPNYKPIHFNPSTDKNIRIIGKLKKAITQF</sequence>
<dbReference type="AlphaFoldDB" id="A0A317KZS9"/>
<dbReference type="SUPFAM" id="SSF51306">
    <property type="entry name" value="LexA/Signal peptidase"/>
    <property type="match status" value="1"/>
</dbReference>
<dbReference type="RefSeq" id="WP_109984005.1">
    <property type="nucleotide sequence ID" value="NZ_QGTD01000008.1"/>
</dbReference>
<evidence type="ECO:0000259" key="1">
    <source>
        <dbReference type="PROSITE" id="PS50943"/>
    </source>
</evidence>
<proteinExistence type="predicted"/>
<dbReference type="InterPro" id="IPR010982">
    <property type="entry name" value="Lambda_DNA-bd_dom_sf"/>
</dbReference>
<protein>
    <submittedName>
        <fullName evidence="2">LexA family transcriptional repressor</fullName>
    </submittedName>
</protein>
<dbReference type="OrthoDB" id="194368at2"/>
<name>A0A317KZS9_9BACI</name>
<keyword evidence="3" id="KW-1185">Reference proteome</keyword>
<dbReference type="GO" id="GO:0003677">
    <property type="term" value="F:DNA binding"/>
    <property type="evidence" value="ECO:0007669"/>
    <property type="project" value="InterPro"/>
</dbReference>
<feature type="domain" description="HTH cro/C1-type" evidence="1">
    <location>
        <begin position="12"/>
        <end position="66"/>
    </location>
</feature>